<name>A0A250WV15_9CHLO</name>
<evidence type="ECO:0000313" key="3">
    <source>
        <dbReference type="Proteomes" id="UP000232323"/>
    </source>
</evidence>
<feature type="compositionally biased region" description="Polar residues" evidence="1">
    <location>
        <begin position="1066"/>
        <end position="1083"/>
    </location>
</feature>
<comment type="caution">
    <text evidence="2">The sequence shown here is derived from an EMBL/GenBank/DDBJ whole genome shotgun (WGS) entry which is preliminary data.</text>
</comment>
<dbReference type="STRING" id="1157962.A0A250WV15"/>
<proteinExistence type="predicted"/>
<dbReference type="PRINTS" id="PR01217">
    <property type="entry name" value="PRICHEXTENSN"/>
</dbReference>
<keyword evidence="3" id="KW-1185">Reference proteome</keyword>
<reference evidence="2 3" key="1">
    <citation type="submission" date="2017-08" db="EMBL/GenBank/DDBJ databases">
        <title>Acidophilic green algal genome provides insights into adaptation to an acidic environment.</title>
        <authorList>
            <person name="Hirooka S."/>
            <person name="Hirose Y."/>
            <person name="Kanesaki Y."/>
            <person name="Higuchi S."/>
            <person name="Fujiwara T."/>
            <person name="Onuma R."/>
            <person name="Era A."/>
            <person name="Ohbayashi R."/>
            <person name="Uzuka A."/>
            <person name="Nozaki H."/>
            <person name="Yoshikawa H."/>
            <person name="Miyagishima S.Y."/>
        </authorList>
    </citation>
    <scope>NUCLEOTIDE SEQUENCE [LARGE SCALE GENOMIC DNA]</scope>
    <source>
        <strain evidence="2 3">NIES-2499</strain>
    </source>
</reference>
<dbReference type="OrthoDB" id="549564at2759"/>
<organism evidence="2 3">
    <name type="scientific">Chlamydomonas eustigma</name>
    <dbReference type="NCBI Taxonomy" id="1157962"/>
    <lineage>
        <taxon>Eukaryota</taxon>
        <taxon>Viridiplantae</taxon>
        <taxon>Chlorophyta</taxon>
        <taxon>core chlorophytes</taxon>
        <taxon>Chlorophyceae</taxon>
        <taxon>CS clade</taxon>
        <taxon>Chlamydomonadales</taxon>
        <taxon>Chlamydomonadaceae</taxon>
        <taxon>Chlamydomonas</taxon>
    </lineage>
</organism>
<feature type="region of interest" description="Disordered" evidence="1">
    <location>
        <begin position="717"/>
        <end position="800"/>
    </location>
</feature>
<feature type="compositionally biased region" description="Polar residues" evidence="1">
    <location>
        <begin position="717"/>
        <end position="731"/>
    </location>
</feature>
<feature type="compositionally biased region" description="Low complexity" evidence="1">
    <location>
        <begin position="746"/>
        <end position="757"/>
    </location>
</feature>
<feature type="region of interest" description="Disordered" evidence="1">
    <location>
        <begin position="1037"/>
        <end position="1087"/>
    </location>
</feature>
<feature type="compositionally biased region" description="Pro residues" evidence="1">
    <location>
        <begin position="308"/>
        <end position="378"/>
    </location>
</feature>
<feature type="region of interest" description="Disordered" evidence="1">
    <location>
        <begin position="448"/>
        <end position="476"/>
    </location>
</feature>
<feature type="region of interest" description="Disordered" evidence="1">
    <location>
        <begin position="949"/>
        <end position="981"/>
    </location>
</feature>
<accession>A0A250WV15</accession>
<feature type="region of interest" description="Disordered" evidence="1">
    <location>
        <begin position="676"/>
        <end position="696"/>
    </location>
</feature>
<feature type="compositionally biased region" description="Polar residues" evidence="1">
    <location>
        <begin position="1037"/>
        <end position="1051"/>
    </location>
</feature>
<gene>
    <name evidence="2" type="ORF">CEUSTIGMA_g1999.t1</name>
</gene>
<evidence type="ECO:0000313" key="2">
    <source>
        <dbReference type="EMBL" id="GAX74549.1"/>
    </source>
</evidence>
<dbReference type="EMBL" id="BEGY01000008">
    <property type="protein sequence ID" value="GAX74549.1"/>
    <property type="molecule type" value="Genomic_DNA"/>
</dbReference>
<protein>
    <submittedName>
        <fullName evidence="2">Uncharacterized protein</fullName>
    </submittedName>
</protein>
<feature type="compositionally biased region" description="Basic and acidic residues" evidence="1">
    <location>
        <begin position="249"/>
        <end position="265"/>
    </location>
</feature>
<dbReference type="Proteomes" id="UP000232323">
    <property type="component" value="Unassembled WGS sequence"/>
</dbReference>
<sequence length="1182" mass="127407">MQDTFVMSQQEEFLAEAELGGIKSYNQRKRGLAHSLVNLAKSRWSRLKMAVVGVQRAKLLVQEDKQAFKAESKQALTEALTGVSEVQLLVTDERDLQKINYMKQGNAELYTEEIISLRHSLRHDSSIVEIIHEWWRFLPKDDHEGPDLSKAVYCAMVVIIQMVLLPRFKMKGDINYDPEEDWLDDNKGQDSMGFPDFFDAMFELADMWCDDVSAPSYAELLALLLKDVKAHMGLFQKLLKRFGYAPMKTKPEPAEKKEELPKKGEPPPPAPKKKEELPKPSSKLKIVDPQTHKLEPPITKPSIQGSPSPSPPPPRSSPSTLPPPPPKPSSPPPTKPPPTEPAPPPPPPPLPPQPPPKAPPPVLPEPPATPPKPPPVPTPVSSMPLRYLVPAKKKSQWKRPVIQEPPPFIRAVIPKPPPVVRKRDETDAFIGPMPVMQTLYRHVNDESEVADDEGHKSVKSKHGPSNPLYMTPGRRDMRRGDERMSVAQSNSNLHSSKRLVQSARPGGRQIRGNNDLSNGLGSSAMDPLQGISLGAYESYLKFVSCVIDKEVPWPGKNSISQPLCATSDQINPSSGNTGNVVHDVFIPVPALQDISKEVDHDPKSLGLVNASGAAEAVADAKAEAGYKLMVIKRKQSSVSRPISASSGILSRAGSAHGSVVEVRYYEESVQEGGGPMYQLAPVDLDDQRPSSAPSSSLYHLDNLSDISLLMSQRPGQATPLNRISTPMNTLQERGASGEVVDSSATSSPQSFNRSSSPHSPPIYRAQIPTNFTGTNSRRSPLIPPSRLGRPSASSSPLNGIQGHAMISKERTHDLPSSLFNALSLSKSLPLSTELHPPQDHVEQSNLFENVTDNVKSHSPGLPSQSPSSEKADVVIPASNPDPTVNILVSVDVPSAADGKQGPSQISTEDGSLTSTDAVVGQSIGSATVGPAETYVISLAFSEDVARQQANKASSDRPAMCADLGPWPEDDGGVPPSNQGSSDLLSSTILKLDFRPQPLSHIGRAAEHVNKELSSLVAMVAGQQARMAAKDLMSAPMQSSVIPGSGATSTSLERLETEKGSAGIGNGRQQQGRPASASASTNPLPSKMNEGQKLVVSAASASAAACAFKLSRQAVPGRFRGKLIAPAPRVILMPPKEMSVMGRPFSAHTSGRVGQIPLKVEIGPYTKRKDSSFTHDDVAFHIL</sequence>
<evidence type="ECO:0000256" key="1">
    <source>
        <dbReference type="SAM" id="MobiDB-lite"/>
    </source>
</evidence>
<feature type="compositionally biased region" description="Polar residues" evidence="1">
    <location>
        <begin position="767"/>
        <end position="778"/>
    </location>
</feature>
<dbReference type="AlphaFoldDB" id="A0A250WV15"/>
<feature type="region of interest" description="Disordered" evidence="1">
    <location>
        <begin position="249"/>
        <end position="383"/>
    </location>
</feature>